<dbReference type="Pfam" id="PF05635">
    <property type="entry name" value="23S_rRNA_IVP"/>
    <property type="match status" value="1"/>
</dbReference>
<dbReference type="EMBL" id="PEVA01000126">
    <property type="protein sequence ID" value="PIV08399.1"/>
    <property type="molecule type" value="Genomic_DNA"/>
</dbReference>
<protein>
    <submittedName>
        <fullName evidence="1">Four helix bundle protein</fullName>
    </submittedName>
</protein>
<dbReference type="AlphaFoldDB" id="A0A2M7BSC3"/>
<sequence>MTNLMPEFNFEKLEVWKKTMVLVKAVYQNLTSFPKLENYGLTDQMRRAVTSILLNIAEGNGRYGNKEFIQFLYQARGSLFETVACLKLAEELKYLTPQQVVPLLQQTHEINRMLSGLINYLKKKTSQ</sequence>
<evidence type="ECO:0000313" key="2">
    <source>
        <dbReference type="Proteomes" id="UP000230119"/>
    </source>
</evidence>
<dbReference type="NCBIfam" id="TIGR02436">
    <property type="entry name" value="four helix bundle protein"/>
    <property type="match status" value="1"/>
</dbReference>
<dbReference type="Gene3D" id="1.20.1440.60">
    <property type="entry name" value="23S rRNA-intervening sequence"/>
    <property type="match status" value="1"/>
</dbReference>
<dbReference type="PANTHER" id="PTHR38471">
    <property type="entry name" value="FOUR HELIX BUNDLE PROTEIN"/>
    <property type="match status" value="1"/>
</dbReference>
<organism evidence="1 2">
    <name type="scientific">Candidatus Roizmanbacteria bacterium CG03_land_8_20_14_0_80_39_12</name>
    <dbReference type="NCBI Taxonomy" id="1974847"/>
    <lineage>
        <taxon>Bacteria</taxon>
        <taxon>Candidatus Roizmaniibacteriota</taxon>
    </lineage>
</organism>
<gene>
    <name evidence="1" type="ORF">COS52_02910</name>
</gene>
<proteinExistence type="predicted"/>
<dbReference type="PANTHER" id="PTHR38471:SF2">
    <property type="entry name" value="FOUR HELIX BUNDLE PROTEIN"/>
    <property type="match status" value="1"/>
</dbReference>
<dbReference type="InterPro" id="IPR036583">
    <property type="entry name" value="23S_rRNA_IVS_sf"/>
</dbReference>
<dbReference type="Proteomes" id="UP000230119">
    <property type="component" value="Unassembled WGS sequence"/>
</dbReference>
<dbReference type="SUPFAM" id="SSF158446">
    <property type="entry name" value="IVS-encoded protein-like"/>
    <property type="match status" value="1"/>
</dbReference>
<reference evidence="2" key="1">
    <citation type="submission" date="2017-09" db="EMBL/GenBank/DDBJ databases">
        <title>Depth-based differentiation of microbial function through sediment-hosted aquifers and enrichment of novel symbionts in the deep terrestrial subsurface.</title>
        <authorList>
            <person name="Probst A.J."/>
            <person name="Ladd B."/>
            <person name="Jarett J.K."/>
            <person name="Geller-Mcgrath D.E."/>
            <person name="Sieber C.M.K."/>
            <person name="Emerson J.B."/>
            <person name="Anantharaman K."/>
            <person name="Thomas B.C."/>
            <person name="Malmstrom R."/>
            <person name="Stieglmeier M."/>
            <person name="Klingl A."/>
            <person name="Woyke T."/>
            <person name="Ryan C.M."/>
            <person name="Banfield J.F."/>
        </authorList>
    </citation>
    <scope>NUCLEOTIDE SEQUENCE [LARGE SCALE GENOMIC DNA]</scope>
</reference>
<dbReference type="InterPro" id="IPR012657">
    <property type="entry name" value="23S_rRNA-intervening_sequence"/>
</dbReference>
<comment type="caution">
    <text evidence="1">The sequence shown here is derived from an EMBL/GenBank/DDBJ whole genome shotgun (WGS) entry which is preliminary data.</text>
</comment>
<evidence type="ECO:0000313" key="1">
    <source>
        <dbReference type="EMBL" id="PIV08399.1"/>
    </source>
</evidence>
<name>A0A2M7BSC3_9BACT</name>
<dbReference type="CDD" id="cd16377">
    <property type="entry name" value="23S_rRNA_IVP_like"/>
    <property type="match status" value="1"/>
</dbReference>
<accession>A0A2M7BSC3</accession>